<reference evidence="2 3" key="1">
    <citation type="journal article" date="2019" name="Commun. Biol.">
        <title>The bagworm genome reveals a unique fibroin gene that provides high tensile strength.</title>
        <authorList>
            <person name="Kono N."/>
            <person name="Nakamura H."/>
            <person name="Ohtoshi R."/>
            <person name="Tomita M."/>
            <person name="Numata K."/>
            <person name="Arakawa K."/>
        </authorList>
    </citation>
    <scope>NUCLEOTIDE SEQUENCE [LARGE SCALE GENOMIC DNA]</scope>
</reference>
<feature type="region of interest" description="Disordered" evidence="1">
    <location>
        <begin position="208"/>
        <end position="251"/>
    </location>
</feature>
<comment type="caution">
    <text evidence="2">The sequence shown here is derived from an EMBL/GenBank/DDBJ whole genome shotgun (WGS) entry which is preliminary data.</text>
</comment>
<evidence type="ECO:0000313" key="3">
    <source>
        <dbReference type="Proteomes" id="UP000299102"/>
    </source>
</evidence>
<evidence type="ECO:0000256" key="1">
    <source>
        <dbReference type="SAM" id="MobiDB-lite"/>
    </source>
</evidence>
<evidence type="ECO:0000313" key="2">
    <source>
        <dbReference type="EMBL" id="GBP97677.1"/>
    </source>
</evidence>
<feature type="region of interest" description="Disordered" evidence="1">
    <location>
        <begin position="1"/>
        <end position="62"/>
    </location>
</feature>
<dbReference type="PANTHER" id="PTHR21219">
    <property type="entry name" value="FI19613P1"/>
    <property type="match status" value="1"/>
</dbReference>
<protein>
    <submittedName>
        <fullName evidence="2">Uncharacterized protein</fullName>
    </submittedName>
</protein>
<proteinExistence type="predicted"/>
<gene>
    <name evidence="2" type="ORF">EVAR_91862_1</name>
</gene>
<sequence length="375" mass="41116">MKPRCSKVSEKIELFRQLERRRTVTRPPSPPPPVPAAPPVPATVPTPAHAPLRRSHSGRQSLSEAGDILTKVAIPRSGSFLNAGGLTRYKSIGHRNNGKKGGGSPLGFNELFNEFKVQENLHSMDEILNAIIDAEGMSFNDLKPIYKEFLLKLAVTLTKDEIFQHSKAIMRKQKKKTSKHFHEAPNAKNLPVSESSVSTSSYDLRQFSPKETVASARTERRRTAARAEGSTRASARSRKVPKVGERTSSEDSDFLTLSNRLGCQNRNSSSGYVSCSECESESCVDRCYCSLKGERTGRCRCVTTHYAHGARSDARTALGAKSCEDCYKSAAARHDRFPCISDVKENSAVSQSSSSRAVSRRILEGANVGTENAGR</sequence>
<keyword evidence="3" id="KW-1185">Reference proteome</keyword>
<feature type="region of interest" description="Disordered" evidence="1">
    <location>
        <begin position="173"/>
        <end position="195"/>
    </location>
</feature>
<organism evidence="2 3">
    <name type="scientific">Eumeta variegata</name>
    <name type="common">Bagworm moth</name>
    <name type="synonym">Eumeta japonica</name>
    <dbReference type="NCBI Taxonomy" id="151549"/>
    <lineage>
        <taxon>Eukaryota</taxon>
        <taxon>Metazoa</taxon>
        <taxon>Ecdysozoa</taxon>
        <taxon>Arthropoda</taxon>
        <taxon>Hexapoda</taxon>
        <taxon>Insecta</taxon>
        <taxon>Pterygota</taxon>
        <taxon>Neoptera</taxon>
        <taxon>Endopterygota</taxon>
        <taxon>Lepidoptera</taxon>
        <taxon>Glossata</taxon>
        <taxon>Ditrysia</taxon>
        <taxon>Tineoidea</taxon>
        <taxon>Psychidae</taxon>
        <taxon>Oiketicinae</taxon>
        <taxon>Eumeta</taxon>
    </lineage>
</organism>
<accession>A0A4C2AG11</accession>
<feature type="compositionally biased region" description="Pro residues" evidence="1">
    <location>
        <begin position="27"/>
        <end position="44"/>
    </location>
</feature>
<dbReference type="AlphaFoldDB" id="A0A4C2AG11"/>
<dbReference type="PANTHER" id="PTHR21219:SF4">
    <property type="entry name" value="PID DOMAIN-CONTAINING PROTEIN"/>
    <property type="match status" value="1"/>
</dbReference>
<feature type="compositionally biased region" description="Basic and acidic residues" evidence="1">
    <location>
        <begin position="7"/>
        <end position="22"/>
    </location>
</feature>
<dbReference type="EMBL" id="BGZK01002986">
    <property type="protein sequence ID" value="GBP97677.1"/>
    <property type="molecule type" value="Genomic_DNA"/>
</dbReference>
<dbReference type="Proteomes" id="UP000299102">
    <property type="component" value="Unassembled WGS sequence"/>
</dbReference>
<name>A0A4C2AG11_EUMVA</name>
<dbReference type="OrthoDB" id="5959615at2759"/>